<dbReference type="CDD" id="cd04301">
    <property type="entry name" value="NAT_SF"/>
    <property type="match status" value="1"/>
</dbReference>
<dbReference type="SUPFAM" id="SSF55729">
    <property type="entry name" value="Acyl-CoA N-acyltransferases (Nat)"/>
    <property type="match status" value="1"/>
</dbReference>
<dbReference type="Gene3D" id="3.40.630.30">
    <property type="match status" value="1"/>
</dbReference>
<dbReference type="Proteomes" id="UP001267290">
    <property type="component" value="Unassembled WGS sequence"/>
</dbReference>
<reference evidence="2 3" key="1">
    <citation type="submission" date="2023-07" db="EMBL/GenBank/DDBJ databases">
        <title>Sorghum-associated microbial communities from plants grown in Nebraska, USA.</title>
        <authorList>
            <person name="Schachtman D."/>
        </authorList>
    </citation>
    <scope>NUCLEOTIDE SEQUENCE [LARGE SCALE GENOMIC DNA]</scope>
    <source>
        <strain evidence="2 3">CC258</strain>
    </source>
</reference>
<dbReference type="InterPro" id="IPR016181">
    <property type="entry name" value="Acyl_CoA_acyltransferase"/>
</dbReference>
<dbReference type="InterPro" id="IPR000182">
    <property type="entry name" value="GNAT_dom"/>
</dbReference>
<proteinExistence type="predicted"/>
<comment type="caution">
    <text evidence="2">The sequence shown here is derived from an EMBL/GenBank/DDBJ whole genome shotgun (WGS) entry which is preliminary data.</text>
</comment>
<sequence>MELIKVSFDRKMILRNLMELYQYDMSEFEDNGEDDVNEYGLFDYMYLDHYWTEEGRYPFFIMQSGKLAGFVLVREIADSKSSIFSIAEFFILRKYRGQGIGKKIAHKTFAMFKGNWSVSWLEKNLVAKLFWTKTISEYTNGNCIESLQIDKPSLEFISY</sequence>
<protein>
    <submittedName>
        <fullName evidence="2">Acetyltransferase</fullName>
    </submittedName>
</protein>
<organism evidence="2 3">
    <name type="scientific">Paenibacillus qinlingensis</name>
    <dbReference type="NCBI Taxonomy" id="1837343"/>
    <lineage>
        <taxon>Bacteria</taxon>
        <taxon>Bacillati</taxon>
        <taxon>Bacillota</taxon>
        <taxon>Bacilli</taxon>
        <taxon>Bacillales</taxon>
        <taxon>Paenibacillaceae</taxon>
        <taxon>Paenibacillus</taxon>
    </lineage>
</organism>
<gene>
    <name evidence="2" type="ORF">J2736_006330</name>
</gene>
<name>A0ABU1P5Q4_9BACL</name>
<dbReference type="PROSITE" id="PS51186">
    <property type="entry name" value="GNAT"/>
    <property type="match status" value="1"/>
</dbReference>
<evidence type="ECO:0000259" key="1">
    <source>
        <dbReference type="PROSITE" id="PS51186"/>
    </source>
</evidence>
<feature type="domain" description="N-acetyltransferase" evidence="1">
    <location>
        <begin position="12"/>
        <end position="159"/>
    </location>
</feature>
<accession>A0ABU1P5Q4</accession>
<keyword evidence="3" id="KW-1185">Reference proteome</keyword>
<evidence type="ECO:0000313" key="3">
    <source>
        <dbReference type="Proteomes" id="UP001267290"/>
    </source>
</evidence>
<evidence type="ECO:0000313" key="2">
    <source>
        <dbReference type="EMBL" id="MDR6555076.1"/>
    </source>
</evidence>
<dbReference type="EMBL" id="JAVDSB010000023">
    <property type="protein sequence ID" value="MDR6555076.1"/>
    <property type="molecule type" value="Genomic_DNA"/>
</dbReference>
<dbReference type="Pfam" id="PF00583">
    <property type="entry name" value="Acetyltransf_1"/>
    <property type="match status" value="1"/>
</dbReference>